<feature type="transmembrane region" description="Helical" evidence="7">
    <location>
        <begin position="57"/>
        <end position="77"/>
    </location>
</feature>
<feature type="transmembrane region" description="Helical" evidence="7">
    <location>
        <begin position="403"/>
        <end position="428"/>
    </location>
</feature>
<comment type="subcellular location">
    <subcellularLocation>
        <location evidence="1">Cell membrane</location>
        <topology evidence="1">Multi-pass membrane protein</topology>
    </subcellularLocation>
</comment>
<keyword evidence="9" id="KW-1185">Reference proteome</keyword>
<dbReference type="PANTHER" id="PTHR30509">
    <property type="entry name" value="P-HYDROXYBENZOIC ACID EFFLUX PUMP SUBUNIT-RELATED"/>
    <property type="match status" value="1"/>
</dbReference>
<evidence type="ECO:0000256" key="6">
    <source>
        <dbReference type="ARBA" id="ARBA00023136"/>
    </source>
</evidence>
<feature type="transmembrane region" description="Helical" evidence="7">
    <location>
        <begin position="15"/>
        <end position="45"/>
    </location>
</feature>
<evidence type="ECO:0000313" key="8">
    <source>
        <dbReference type="EMBL" id="SDH25258.1"/>
    </source>
</evidence>
<feature type="transmembrane region" description="Helical" evidence="7">
    <location>
        <begin position="483"/>
        <end position="503"/>
    </location>
</feature>
<dbReference type="GO" id="GO:0005886">
    <property type="term" value="C:plasma membrane"/>
    <property type="evidence" value="ECO:0007669"/>
    <property type="project" value="UniProtKB-SubCell"/>
</dbReference>
<evidence type="ECO:0000256" key="7">
    <source>
        <dbReference type="SAM" id="Phobius"/>
    </source>
</evidence>
<dbReference type="Pfam" id="PF04632">
    <property type="entry name" value="FUSC"/>
    <property type="match status" value="1"/>
</dbReference>
<feature type="transmembrane region" description="Helical" evidence="7">
    <location>
        <begin position="107"/>
        <end position="126"/>
    </location>
</feature>
<feature type="transmembrane region" description="Helical" evidence="7">
    <location>
        <begin position="377"/>
        <end position="396"/>
    </location>
</feature>
<evidence type="ECO:0000256" key="2">
    <source>
        <dbReference type="ARBA" id="ARBA00022448"/>
    </source>
</evidence>
<reference evidence="8" key="1">
    <citation type="submission" date="2016-10" db="EMBL/GenBank/DDBJ databases">
        <authorList>
            <person name="Varghese N."/>
            <person name="Submissions S."/>
        </authorList>
    </citation>
    <scope>NUCLEOTIDE SEQUENCE [LARGE SCALE GENOMIC DNA]</scope>
    <source>
        <strain evidence="8">YR281</strain>
    </source>
</reference>
<feature type="transmembrane region" description="Helical" evidence="7">
    <location>
        <begin position="83"/>
        <end position="100"/>
    </location>
</feature>
<evidence type="ECO:0000256" key="5">
    <source>
        <dbReference type="ARBA" id="ARBA00022989"/>
    </source>
</evidence>
<name>A0A7Z7FF97_9BURK</name>
<keyword evidence="4 7" id="KW-0812">Transmembrane</keyword>
<dbReference type="InterPro" id="IPR006726">
    <property type="entry name" value="PHBA_efflux_AaeB/fusaric-R"/>
</dbReference>
<dbReference type="PANTHER" id="PTHR30509:SF9">
    <property type="entry name" value="MULTIDRUG RESISTANCE PROTEIN MDTO"/>
    <property type="match status" value="1"/>
</dbReference>
<evidence type="ECO:0000256" key="4">
    <source>
        <dbReference type="ARBA" id="ARBA00022692"/>
    </source>
</evidence>
<gene>
    <name evidence="8" type="ORF">SAMN04487926_10382</name>
</gene>
<evidence type="ECO:0000256" key="1">
    <source>
        <dbReference type="ARBA" id="ARBA00004651"/>
    </source>
</evidence>
<dbReference type="RefSeq" id="WP_091776368.1">
    <property type="nucleotide sequence ID" value="NZ_FNDI01000003.1"/>
</dbReference>
<feature type="transmembrane region" description="Helical" evidence="7">
    <location>
        <begin position="138"/>
        <end position="157"/>
    </location>
</feature>
<feature type="transmembrane region" description="Helical" evidence="7">
    <location>
        <begin position="353"/>
        <end position="371"/>
    </location>
</feature>
<protein>
    <submittedName>
        <fullName evidence="8">Uncharacterized membrane protein YccC</fullName>
    </submittedName>
</protein>
<keyword evidence="2" id="KW-0813">Transport</keyword>
<dbReference type="AlphaFoldDB" id="A0A7Z7FF97"/>
<comment type="caution">
    <text evidence="8">The sequence shown here is derived from an EMBL/GenBank/DDBJ whole genome shotgun (WGS) entry which is preliminary data.</text>
</comment>
<dbReference type="EMBL" id="FNDI01000003">
    <property type="protein sequence ID" value="SDH25258.1"/>
    <property type="molecule type" value="Genomic_DNA"/>
</dbReference>
<dbReference type="Proteomes" id="UP000198900">
    <property type="component" value="Unassembled WGS sequence"/>
</dbReference>
<keyword evidence="5 7" id="KW-1133">Transmembrane helix</keyword>
<keyword evidence="6 7" id="KW-0472">Membrane</keyword>
<evidence type="ECO:0000313" key="9">
    <source>
        <dbReference type="Proteomes" id="UP000198900"/>
    </source>
</evidence>
<keyword evidence="3" id="KW-1003">Cell membrane</keyword>
<dbReference type="GO" id="GO:0022857">
    <property type="term" value="F:transmembrane transporter activity"/>
    <property type="evidence" value="ECO:0007669"/>
    <property type="project" value="InterPro"/>
</dbReference>
<organism evidence="8 9">
    <name type="scientific">Paraburkholderia steynii</name>
    <dbReference type="NCBI Taxonomy" id="1245441"/>
    <lineage>
        <taxon>Bacteria</taxon>
        <taxon>Pseudomonadati</taxon>
        <taxon>Pseudomonadota</taxon>
        <taxon>Betaproteobacteria</taxon>
        <taxon>Burkholderiales</taxon>
        <taxon>Burkholderiaceae</taxon>
        <taxon>Paraburkholderia</taxon>
    </lineage>
</organism>
<evidence type="ECO:0000256" key="3">
    <source>
        <dbReference type="ARBA" id="ARBA00022475"/>
    </source>
</evidence>
<accession>A0A7Z7FF97</accession>
<sequence>MVPLQREKAFYSLRLYISAIMALGTAFWQDFGYPYWSMTIVYVLIQPSGGQTRLKAGHLLTGALVGAVVGVICAAVFSTSQAAQLIAMTLFVMATSFGSFRERRPRYYAYMISGVTCLLVAMPGITTPDFAFDRAVGRIQDALLAVCAYLIVDALLFPRRQSSNVMTVAEQWLVDLRAATVSALRDKSDDPQIRSGIVQRAIQLVPLTDGTSQEGLENAWRYRVLVAVLERGMRILPVLSMLADLDRATSARFPDNLALREDLARWIETGCPDDTHSAALQQRLRAGPLWAAPYDIDAAFRLCYLRYLRAIYTGWRRIQHDYQLKESDSARVQRLRHKGRPMPATVGQVDMDFAVRGVFSIGLYACLMGVLWNATGWNASTMALSMLMGISFCVTSGMADDPVLALIGPAKISGIAMMIVGFYIQVVFPLINDFWELALALFPALFMLGLVVQKQGGVLFAILPMALLRIGNGQAGISIDGLLNSIIGLYIGIGVAVVAKTAIQRPAFVDLVRGMLRRNRNQLRNIVDIPSSDDVRRFSLDALDRFAFLESRAPKLMTATPAVQASAQMLRELQIGRSVHILNRWVGASFNRNSVFEPIRHMLANSLKVRMDPLRPWVTNSLIGLVDTTLHTLLRSSNCDAATARSLVELRVALEEIKRPVNTSKQLRP</sequence>
<proteinExistence type="predicted"/>